<dbReference type="EMBL" id="KI392088">
    <property type="protein sequence ID" value="ERN18578.1"/>
    <property type="molecule type" value="Genomic_DNA"/>
</dbReference>
<protein>
    <recommendedName>
        <fullName evidence="2">VQ domain-containing protein</fullName>
    </recommendedName>
</protein>
<dbReference type="AlphaFoldDB" id="U5DDV7"/>
<dbReference type="OrthoDB" id="689462at2759"/>
<evidence type="ECO:0000259" key="2">
    <source>
        <dbReference type="Pfam" id="PF05678"/>
    </source>
</evidence>
<evidence type="ECO:0000313" key="4">
    <source>
        <dbReference type="Proteomes" id="UP000017836"/>
    </source>
</evidence>
<name>U5DDV7_AMBTC</name>
<feature type="region of interest" description="Disordered" evidence="1">
    <location>
        <begin position="53"/>
        <end position="81"/>
    </location>
</feature>
<dbReference type="KEGG" id="atr:18446945"/>
<sequence length="159" mass="17328">MDSIAKNEEKRAFPNYVKKGPAKLGRKTTPPPAKVYNVDPIGFRHLVQTLTGANPKSPGNVARKSFSGHAPSLDQFSGGPLSSFFSPEKQLQAPEFGNMEWGVMDLPEGFGGNPTRDDFYSRSEMISFESQPSMVGSWSNFPVVSPGSLHSVDYGKFIA</sequence>
<accession>U5DDV7</accession>
<proteinExistence type="predicted"/>
<evidence type="ECO:0000313" key="3">
    <source>
        <dbReference type="EMBL" id="ERN18578.1"/>
    </source>
</evidence>
<reference evidence="4" key="1">
    <citation type="journal article" date="2013" name="Science">
        <title>The Amborella genome and the evolution of flowering plants.</title>
        <authorList>
            <consortium name="Amborella Genome Project"/>
        </authorList>
    </citation>
    <scope>NUCLEOTIDE SEQUENCE [LARGE SCALE GENOMIC DNA]</scope>
</reference>
<dbReference type="Gramene" id="ERN18578">
    <property type="protein sequence ID" value="ERN18578"/>
    <property type="gene ID" value="AMTR_s00065p00127930"/>
</dbReference>
<dbReference type="InterPro" id="IPR008889">
    <property type="entry name" value="VQ"/>
</dbReference>
<dbReference type="PANTHER" id="PTHR34794">
    <property type="entry name" value="EXPRESSED PROTEIN"/>
    <property type="match status" value="1"/>
</dbReference>
<keyword evidence="4" id="KW-1185">Reference proteome</keyword>
<dbReference type="Proteomes" id="UP000017836">
    <property type="component" value="Unassembled WGS sequence"/>
</dbReference>
<feature type="domain" description="VQ" evidence="2">
    <location>
        <begin position="30"/>
        <end position="55"/>
    </location>
</feature>
<gene>
    <name evidence="3" type="ORF">AMTR_s00065p00127930</name>
</gene>
<dbReference type="HOGENOM" id="CLU_1663146_0_0_1"/>
<feature type="compositionally biased region" description="Basic and acidic residues" evidence="1">
    <location>
        <begin position="1"/>
        <end position="12"/>
    </location>
</feature>
<evidence type="ECO:0000256" key="1">
    <source>
        <dbReference type="SAM" id="MobiDB-lite"/>
    </source>
</evidence>
<organism evidence="3 4">
    <name type="scientific">Amborella trichopoda</name>
    <dbReference type="NCBI Taxonomy" id="13333"/>
    <lineage>
        <taxon>Eukaryota</taxon>
        <taxon>Viridiplantae</taxon>
        <taxon>Streptophyta</taxon>
        <taxon>Embryophyta</taxon>
        <taxon>Tracheophyta</taxon>
        <taxon>Spermatophyta</taxon>
        <taxon>Magnoliopsida</taxon>
        <taxon>Amborellales</taxon>
        <taxon>Amborellaceae</taxon>
        <taxon>Amborella</taxon>
    </lineage>
</organism>
<dbReference type="InterPro" id="IPR039610">
    <property type="entry name" value="VQ29"/>
</dbReference>
<feature type="region of interest" description="Disordered" evidence="1">
    <location>
        <begin position="1"/>
        <end position="33"/>
    </location>
</feature>
<dbReference type="Pfam" id="PF05678">
    <property type="entry name" value="VQ"/>
    <property type="match status" value="1"/>
</dbReference>
<dbReference type="PANTHER" id="PTHR34794:SF1">
    <property type="entry name" value="OS10G0101800 PROTEIN"/>
    <property type="match status" value="1"/>
</dbReference>